<dbReference type="InterPro" id="IPR013525">
    <property type="entry name" value="ABC2_TM"/>
</dbReference>
<evidence type="ECO:0000313" key="13">
    <source>
        <dbReference type="Proteomes" id="UP000237000"/>
    </source>
</evidence>
<evidence type="ECO:0000256" key="8">
    <source>
        <dbReference type="ARBA" id="ARBA00022989"/>
    </source>
</evidence>
<evidence type="ECO:0000256" key="10">
    <source>
        <dbReference type="SAM" id="Phobius"/>
    </source>
</evidence>
<dbReference type="FunFam" id="3.40.50.300:FF:000179">
    <property type="entry name" value="ABC transporter G family member 34"/>
    <property type="match status" value="1"/>
</dbReference>
<sequence length="976" mass="110257">MADDLARQTSSRRSWRSGSVREMWNAPDVFQRSGRQSTYDDEEELRWAAIERLPTYDRMRRGMLTQVMSNGRLMHEEIDVTNLGAQDKKQLMESILKVVEDDNERFLERLRARNDRVGIEIPKVEVRFQNLSIEGDAYVGTRALPTLLNSSLNMIEGVIGIIGLAPSKKKVVKILQDVSGIVRPSKLTLLLGPPGSGKTTLLRALAAKLDDDLRVTGQVTYCGHDFKEFVPQRTSSYISQHDLHYGEMTVRETLDFSGRCLGVGTRYDLLVELSRREKAAGIKPDAEIDAFMKATAMEGQETSLITDYVLKILGLDICADIMVGDDMRRGISGGQKKRVTTGEMLVGPAKAFFMDEISTGLDSSTTFQIVKFMRQMVHIMDVTMVISLLQPAPETYDLFDDIILLSEGQIVYQGPRKNVLEFFEYMGFKCPDRKGVADFLQEVTSKKDQEQYWYKKNQPYRYVSVTEFVRSFSSFHVGQRLSEDQRIPYDKTSTHPAALVKEKYGISNKELFKAGFAREWLLMKRNSFVYIFKTTQITIMAIIALTVFLRTEMKTGAVEDGAKFWGALFFSLINVMFNGMAELAMTVFRLPVFYKQRDSLFYPAWAFGLPIWALRIPISFLESGIWIILTYYTIGFAPSATRFFKQFLAFFGVHQMALSLFRFIAALGRTEVVANTIGSFTLLLVFVLGGYIVAKDDIKPWMIWGYYVSPMMYGQNAIAINEFLDKRWSALTEFCCLAQPIGNTTVGKVLLEERGLFKEEYWYWICIGALLGFSLLFNGLFVAALTYLSPFGDTKTLITDDDSENRTRNSEGIDMQVRNSSHGIENAANSQANRGMVLPFQPLSLAFNHVNYYVDMPAEMKAQGVDENRLQLLRDVSGAFRPGVLTALVGVSGAGKTTLMDVLAGRKTGGYIEGSISISGYPKNQATFARVSGYCEQNDIHSPYVTVYESLLYSAWLRLSSDIKTETRKACYFNHC</sequence>
<gene>
    <name evidence="12" type="ORF">TorRG33x02_320170</name>
</gene>
<dbReference type="Proteomes" id="UP000237000">
    <property type="component" value="Unassembled WGS sequence"/>
</dbReference>
<evidence type="ECO:0000256" key="6">
    <source>
        <dbReference type="ARBA" id="ARBA00022741"/>
    </source>
</evidence>
<feature type="transmembrane region" description="Helical" evidence="10">
    <location>
        <begin position="761"/>
        <end position="788"/>
    </location>
</feature>
<proteinExistence type="inferred from homology"/>
<feature type="transmembrane region" description="Helical" evidence="10">
    <location>
        <begin position="647"/>
        <end position="667"/>
    </location>
</feature>
<evidence type="ECO:0000256" key="1">
    <source>
        <dbReference type="ARBA" id="ARBA00004141"/>
    </source>
</evidence>
<evidence type="ECO:0000313" key="12">
    <source>
        <dbReference type="EMBL" id="PON48568.1"/>
    </source>
</evidence>
<protein>
    <submittedName>
        <fullName evidence="12">ABC transporter-like</fullName>
    </submittedName>
</protein>
<dbReference type="InterPro" id="IPR013581">
    <property type="entry name" value="PDR_assoc"/>
</dbReference>
<dbReference type="Gene3D" id="3.40.50.300">
    <property type="entry name" value="P-loop containing nucleotide triphosphate hydrolases"/>
    <property type="match status" value="2"/>
</dbReference>
<comment type="subcellular location">
    <subcellularLocation>
        <location evidence="1">Membrane</location>
        <topology evidence="1">Multi-pass membrane protein</topology>
    </subcellularLocation>
</comment>
<dbReference type="InterPro" id="IPR034001">
    <property type="entry name" value="ABCG_PDR_1"/>
</dbReference>
<feature type="transmembrane region" description="Helical" evidence="10">
    <location>
        <begin position="673"/>
        <end position="694"/>
    </location>
</feature>
<comment type="similarity">
    <text evidence="2">Belongs to the ABC transporter superfamily. ABCG family. PDR (TC 3.A.1.205) subfamily.</text>
</comment>
<dbReference type="Pfam" id="PF01061">
    <property type="entry name" value="ABC2_membrane"/>
    <property type="match status" value="1"/>
</dbReference>
<reference evidence="13" key="1">
    <citation type="submission" date="2016-06" db="EMBL/GenBank/DDBJ databases">
        <title>Parallel loss of symbiosis genes in relatives of nitrogen-fixing non-legume Parasponia.</title>
        <authorList>
            <person name="Van Velzen R."/>
            <person name="Holmer R."/>
            <person name="Bu F."/>
            <person name="Rutten L."/>
            <person name="Van Zeijl A."/>
            <person name="Liu W."/>
            <person name="Santuari L."/>
            <person name="Cao Q."/>
            <person name="Sharma T."/>
            <person name="Shen D."/>
            <person name="Roswanjaya Y."/>
            <person name="Wardhani T."/>
            <person name="Kalhor M.S."/>
            <person name="Jansen J."/>
            <person name="Van den Hoogen J."/>
            <person name="Gungor B."/>
            <person name="Hartog M."/>
            <person name="Hontelez J."/>
            <person name="Verver J."/>
            <person name="Yang W.-C."/>
            <person name="Schijlen E."/>
            <person name="Repin R."/>
            <person name="Schilthuizen M."/>
            <person name="Schranz E."/>
            <person name="Heidstra R."/>
            <person name="Miyata K."/>
            <person name="Fedorova E."/>
            <person name="Kohlen W."/>
            <person name="Bisseling T."/>
            <person name="Smit S."/>
            <person name="Geurts R."/>
        </authorList>
    </citation>
    <scope>NUCLEOTIDE SEQUENCE [LARGE SCALE GENOMIC DNA]</scope>
    <source>
        <strain evidence="13">cv. RG33-2</strain>
    </source>
</reference>
<dbReference type="GO" id="GO:0140359">
    <property type="term" value="F:ABC-type transporter activity"/>
    <property type="evidence" value="ECO:0007669"/>
    <property type="project" value="InterPro"/>
</dbReference>
<dbReference type="InterPro" id="IPR029481">
    <property type="entry name" value="ABC_trans_N"/>
</dbReference>
<evidence type="ECO:0000256" key="9">
    <source>
        <dbReference type="ARBA" id="ARBA00023136"/>
    </source>
</evidence>
<dbReference type="PANTHER" id="PTHR48040:SF60">
    <property type="entry name" value="ABC TRANSPORTER DOMAIN-CONTAINING PROTEIN"/>
    <property type="match status" value="1"/>
</dbReference>
<dbReference type="GO" id="GO:0016020">
    <property type="term" value="C:membrane"/>
    <property type="evidence" value="ECO:0007669"/>
    <property type="project" value="UniProtKB-SubCell"/>
</dbReference>
<dbReference type="InterPro" id="IPR027417">
    <property type="entry name" value="P-loop_NTPase"/>
</dbReference>
<keyword evidence="6" id="KW-0547">Nucleotide-binding</keyword>
<dbReference type="CDD" id="cd03233">
    <property type="entry name" value="ABCG_PDR_domain1"/>
    <property type="match status" value="1"/>
</dbReference>
<feature type="transmembrane region" description="Helical" evidence="10">
    <location>
        <begin position="528"/>
        <end position="549"/>
    </location>
</feature>
<keyword evidence="5" id="KW-0677">Repeat</keyword>
<dbReference type="PANTHER" id="PTHR48040">
    <property type="entry name" value="PLEIOTROPIC DRUG RESISTANCE PROTEIN 1-LIKE ISOFORM X1"/>
    <property type="match status" value="1"/>
</dbReference>
<evidence type="ECO:0000256" key="2">
    <source>
        <dbReference type="ARBA" id="ARBA00006012"/>
    </source>
</evidence>
<keyword evidence="13" id="KW-1185">Reference proteome</keyword>
<dbReference type="STRING" id="63057.A0A2P5BIG5"/>
<dbReference type="GO" id="GO:0016887">
    <property type="term" value="F:ATP hydrolysis activity"/>
    <property type="evidence" value="ECO:0007669"/>
    <property type="project" value="InterPro"/>
</dbReference>
<dbReference type="SUPFAM" id="SSF52540">
    <property type="entry name" value="P-loop containing nucleoside triphosphate hydrolases"/>
    <property type="match status" value="3"/>
</dbReference>
<keyword evidence="8 10" id="KW-1133">Transmembrane helix</keyword>
<dbReference type="FunFam" id="3.40.50.300:FF:003489">
    <property type="entry name" value="ABC transporter G family member 39"/>
    <property type="match status" value="1"/>
</dbReference>
<dbReference type="Pfam" id="PF14510">
    <property type="entry name" value="ABC_trans_N"/>
    <property type="match status" value="1"/>
</dbReference>
<dbReference type="EMBL" id="JXTC01000515">
    <property type="protein sequence ID" value="PON48568.1"/>
    <property type="molecule type" value="Genomic_DNA"/>
</dbReference>
<name>A0A2P5BIG5_TREOI</name>
<evidence type="ECO:0000256" key="3">
    <source>
        <dbReference type="ARBA" id="ARBA00022448"/>
    </source>
</evidence>
<dbReference type="InterPro" id="IPR043926">
    <property type="entry name" value="ABCG_dom"/>
</dbReference>
<organism evidence="12 13">
    <name type="scientific">Trema orientale</name>
    <name type="common">Charcoal tree</name>
    <name type="synonym">Celtis orientalis</name>
    <dbReference type="NCBI Taxonomy" id="63057"/>
    <lineage>
        <taxon>Eukaryota</taxon>
        <taxon>Viridiplantae</taxon>
        <taxon>Streptophyta</taxon>
        <taxon>Embryophyta</taxon>
        <taxon>Tracheophyta</taxon>
        <taxon>Spermatophyta</taxon>
        <taxon>Magnoliopsida</taxon>
        <taxon>eudicotyledons</taxon>
        <taxon>Gunneridae</taxon>
        <taxon>Pentapetalae</taxon>
        <taxon>rosids</taxon>
        <taxon>fabids</taxon>
        <taxon>Rosales</taxon>
        <taxon>Cannabaceae</taxon>
        <taxon>Trema</taxon>
    </lineage>
</organism>
<feature type="domain" description="ABC transporter" evidence="11">
    <location>
        <begin position="159"/>
        <end position="432"/>
    </location>
</feature>
<keyword evidence="9 10" id="KW-0472">Membrane</keyword>
<keyword evidence="3" id="KW-0813">Transport</keyword>
<accession>A0A2P5BIG5</accession>
<dbReference type="InParanoid" id="A0A2P5BIG5"/>
<comment type="caution">
    <text evidence="12">The sequence shown here is derived from an EMBL/GenBank/DDBJ whole genome shotgun (WGS) entry which is preliminary data.</text>
</comment>
<keyword evidence="4 10" id="KW-0812">Transmembrane</keyword>
<dbReference type="Pfam" id="PF08370">
    <property type="entry name" value="PDR_assoc"/>
    <property type="match status" value="1"/>
</dbReference>
<feature type="transmembrane region" description="Helical" evidence="10">
    <location>
        <begin position="564"/>
        <end position="588"/>
    </location>
</feature>
<keyword evidence="7" id="KW-0067">ATP-binding</keyword>
<evidence type="ECO:0000259" key="11">
    <source>
        <dbReference type="PROSITE" id="PS50893"/>
    </source>
</evidence>
<dbReference type="InterPro" id="IPR003593">
    <property type="entry name" value="AAA+_ATPase"/>
</dbReference>
<evidence type="ECO:0000256" key="5">
    <source>
        <dbReference type="ARBA" id="ARBA00022737"/>
    </source>
</evidence>
<dbReference type="SMART" id="SM00382">
    <property type="entry name" value="AAA"/>
    <property type="match status" value="1"/>
</dbReference>
<dbReference type="GO" id="GO:0005524">
    <property type="term" value="F:ATP binding"/>
    <property type="evidence" value="ECO:0007669"/>
    <property type="project" value="UniProtKB-KW"/>
</dbReference>
<dbReference type="AlphaFoldDB" id="A0A2P5BIG5"/>
<dbReference type="OrthoDB" id="66620at2759"/>
<evidence type="ECO:0000256" key="4">
    <source>
        <dbReference type="ARBA" id="ARBA00022692"/>
    </source>
</evidence>
<dbReference type="InterPro" id="IPR003439">
    <property type="entry name" value="ABC_transporter-like_ATP-bd"/>
</dbReference>
<dbReference type="Pfam" id="PF19055">
    <property type="entry name" value="ABC2_membrane_7"/>
    <property type="match status" value="1"/>
</dbReference>
<dbReference type="Pfam" id="PF00005">
    <property type="entry name" value="ABC_tran"/>
    <property type="match status" value="2"/>
</dbReference>
<evidence type="ECO:0000256" key="7">
    <source>
        <dbReference type="ARBA" id="ARBA00022840"/>
    </source>
</evidence>
<dbReference type="PROSITE" id="PS50893">
    <property type="entry name" value="ABC_TRANSPORTER_2"/>
    <property type="match status" value="1"/>
</dbReference>